<dbReference type="Pfam" id="PF11775">
    <property type="entry name" value="CobT_C"/>
    <property type="match status" value="1"/>
</dbReference>
<protein>
    <submittedName>
        <fullName evidence="3">Putative cobalt chelatase, CobT subunit</fullName>
    </submittedName>
</protein>
<dbReference type="InterPro" id="IPR025861">
    <property type="entry name" value="CobT_VWA_dom"/>
</dbReference>
<reference evidence="3 4" key="2">
    <citation type="journal article" date="2016" name="Appl. Microbiol. Biotechnol.">
        <title>Mutations improving production and secretion of extracellular lipase by Burkholderia glumae PG1.</title>
        <authorList>
            <person name="Knapp A."/>
            <person name="Voget S."/>
            <person name="Gao R."/>
            <person name="Zaburannyi N."/>
            <person name="Krysciak D."/>
            <person name="Breuer M."/>
            <person name="Hauer B."/>
            <person name="Streit W.R."/>
            <person name="Muller R."/>
            <person name="Daniel R."/>
            <person name="Jaeger K.E."/>
        </authorList>
    </citation>
    <scope>NUCLEOTIDE SEQUENCE [LARGE SCALE GENOMIC DNA]</scope>
    <source>
        <strain evidence="3 4">PG1</strain>
    </source>
</reference>
<evidence type="ECO:0000256" key="1">
    <source>
        <dbReference type="SAM" id="MobiDB-lite"/>
    </source>
</evidence>
<dbReference type="InterPro" id="IPR051928">
    <property type="entry name" value="NorD/CobT"/>
</dbReference>
<feature type="compositionally biased region" description="Low complexity" evidence="1">
    <location>
        <begin position="276"/>
        <end position="295"/>
    </location>
</feature>
<evidence type="ECO:0000313" key="4">
    <source>
        <dbReference type="Proteomes" id="UP000031838"/>
    </source>
</evidence>
<reference evidence="4" key="1">
    <citation type="submission" date="2011-03" db="EMBL/GenBank/DDBJ databases">
        <authorList>
            <person name="Voget S."/>
            <person name="Streit W.R."/>
            <person name="Jaeger K.E."/>
            <person name="Daniel R."/>
        </authorList>
    </citation>
    <scope>NUCLEOTIDE SEQUENCE [LARGE SCALE GENOMIC DNA]</scope>
    <source>
        <strain evidence="4">PG1</strain>
    </source>
</reference>
<accession>A0A0B6RYJ4</accession>
<gene>
    <name evidence="3" type="ORF">BGL_2c03520</name>
</gene>
<proteinExistence type="predicted"/>
<dbReference type="SMART" id="SM00327">
    <property type="entry name" value="VWA"/>
    <property type="match status" value="1"/>
</dbReference>
<sequence length="610" mass="64279">MRDPAGTNASAPAGTGDDPGERLGKLARVLTGDAAVQVRISHDGPALVPGGEPSASTLLVVPASAGGAPLSADELAGWVDLLAARLRFGEPARRARVASHVTRALAEAIDDHRASLALLARFPGAAPLLARQREAAARETALRWPTLGWRERFVWRVSRVLRGEAPPPAERGASLDATLGAASALIEAARASRSAAASIEAAEAIVERVRALTRGDANNMMLGVDRETTLDSPASMADVAAEVADAFAAEDEPGAADPFDARATNPARPGATTLSDTAPADPDANADAAAGDSAPAPRPARADSAPALSIPITTAFDTVTDLTGSGDATAWRKLRAAARAQTARLKAQLERALEADEQQHWRGEQERGELDRRALARLATSPGYRTPFRVRRARAGRDTAVTLLIDRSGSMAGRKIELARLCAAALCDALARLGFACEALGYSSIEAPAMRAWHQAWLAAGHSPRGYNRFVERLDLEIYKRFDSDDPSGLARLECGHENPDGEALAWAAGRLLARRARRRILMVLSDGYPATGDGDPARLRADLRARIAEIGARGVELIGVGILDDAVEAFYPTSTVVERLADLPAVAFEALGRALLGEHGRAGWMPGAR</sequence>
<feature type="region of interest" description="Disordered" evidence="1">
    <location>
        <begin position="1"/>
        <end position="22"/>
    </location>
</feature>
<dbReference type="RefSeq" id="WP_042627088.1">
    <property type="nucleotide sequence ID" value="NZ_CP002581.1"/>
</dbReference>
<evidence type="ECO:0000259" key="2">
    <source>
        <dbReference type="PROSITE" id="PS50234"/>
    </source>
</evidence>
<dbReference type="SUPFAM" id="SSF53300">
    <property type="entry name" value="vWA-like"/>
    <property type="match status" value="1"/>
</dbReference>
<dbReference type="PANTHER" id="PTHR41248:SF1">
    <property type="entry name" value="NORD PROTEIN"/>
    <property type="match status" value="1"/>
</dbReference>
<dbReference type="KEGG" id="bgp:BGL_2c03520"/>
<keyword evidence="4" id="KW-1185">Reference proteome</keyword>
<dbReference type="PANTHER" id="PTHR41248">
    <property type="entry name" value="NORD PROTEIN"/>
    <property type="match status" value="1"/>
</dbReference>
<feature type="region of interest" description="Disordered" evidence="1">
    <location>
        <begin position="253"/>
        <end position="306"/>
    </location>
</feature>
<evidence type="ECO:0000313" key="3">
    <source>
        <dbReference type="EMBL" id="AJK48448.1"/>
    </source>
</evidence>
<dbReference type="Proteomes" id="UP000031838">
    <property type="component" value="Chromosome 2"/>
</dbReference>
<dbReference type="Gene3D" id="3.40.50.410">
    <property type="entry name" value="von Willebrand factor, type A domain"/>
    <property type="match status" value="1"/>
</dbReference>
<feature type="domain" description="VWFA" evidence="2">
    <location>
        <begin position="400"/>
        <end position="563"/>
    </location>
</feature>
<dbReference type="PROSITE" id="PS50234">
    <property type="entry name" value="VWFA"/>
    <property type="match status" value="1"/>
</dbReference>
<organism evidence="3 4">
    <name type="scientific">Burkholderia plantarii</name>
    <dbReference type="NCBI Taxonomy" id="41899"/>
    <lineage>
        <taxon>Bacteria</taxon>
        <taxon>Pseudomonadati</taxon>
        <taxon>Pseudomonadota</taxon>
        <taxon>Betaproteobacteria</taxon>
        <taxon>Burkholderiales</taxon>
        <taxon>Burkholderiaceae</taxon>
        <taxon>Burkholderia</taxon>
    </lineage>
</organism>
<dbReference type="InterPro" id="IPR002035">
    <property type="entry name" value="VWF_A"/>
</dbReference>
<dbReference type="HOGENOM" id="CLU_480356_0_0_4"/>
<dbReference type="EMBL" id="CP002581">
    <property type="protein sequence ID" value="AJK48448.1"/>
    <property type="molecule type" value="Genomic_DNA"/>
</dbReference>
<dbReference type="AlphaFoldDB" id="A0A0B6RYJ4"/>
<dbReference type="InterPro" id="IPR036465">
    <property type="entry name" value="vWFA_dom_sf"/>
</dbReference>
<name>A0A0B6RYJ4_BURPL</name>